<evidence type="ECO:0000313" key="1">
    <source>
        <dbReference type="EMBL" id="EQD30766.1"/>
    </source>
</evidence>
<sequence>MENPGLTVLPTHRMVHNAGENPWGALIGPKSPLKTLATFSIGQETAFQKALLESPSGEIIFGMVGGSPVEYRIVSLPRSKGPGVQALDSYWLQEGVLAEVLSITRERVAKEDLLRYSKSADEVIKKIRAGEYPVAFILRPTGARVVEDVSLRGELMPQKSTYFYPKTLDRYGDETSVECLLHRSEAIGEFTERE</sequence>
<dbReference type="EMBL" id="AUZX01014940">
    <property type="protein sequence ID" value="EQD30766.1"/>
    <property type="molecule type" value="Genomic_DNA"/>
</dbReference>
<protein>
    <submittedName>
        <fullName evidence="1">Uncharacterized conserved protein UCP033563</fullName>
    </submittedName>
</protein>
<dbReference type="InterPro" id="IPR008323">
    <property type="entry name" value="UCP033563"/>
</dbReference>
<accession>T0Y6K9</accession>
<name>T0Y6K9_9ZZZZ</name>
<reference evidence="1" key="2">
    <citation type="journal article" date="2014" name="ISME J.">
        <title>Microbial stratification in low pH oxic and suboxic macroscopic growths along an acid mine drainage.</title>
        <authorList>
            <person name="Mendez-Garcia C."/>
            <person name="Mesa V."/>
            <person name="Sprenger R.R."/>
            <person name="Richter M."/>
            <person name="Diez M.S."/>
            <person name="Solano J."/>
            <person name="Bargiela R."/>
            <person name="Golyshina O.V."/>
            <person name="Manteca A."/>
            <person name="Ramos J.L."/>
            <person name="Gallego J.R."/>
            <person name="Llorente I."/>
            <person name="Martins Dos Santos V.A."/>
            <person name="Jensen O.N."/>
            <person name="Pelaez A.I."/>
            <person name="Sanchez J."/>
            <person name="Ferrer M."/>
        </authorList>
    </citation>
    <scope>NUCLEOTIDE SEQUENCE</scope>
</reference>
<reference evidence="1" key="1">
    <citation type="submission" date="2013-08" db="EMBL/GenBank/DDBJ databases">
        <authorList>
            <person name="Mendez C."/>
            <person name="Richter M."/>
            <person name="Ferrer M."/>
            <person name="Sanchez J."/>
        </authorList>
    </citation>
    <scope>NUCLEOTIDE SEQUENCE</scope>
</reference>
<dbReference type="AlphaFoldDB" id="T0Y6K9"/>
<comment type="caution">
    <text evidence="1">The sequence shown here is derived from an EMBL/GenBank/DDBJ whole genome shotgun (WGS) entry which is preliminary data.</text>
</comment>
<proteinExistence type="predicted"/>
<gene>
    <name evidence="1" type="ORF">B1A_20245</name>
</gene>
<dbReference type="PANTHER" id="PTHR36454:SF1">
    <property type="entry name" value="DUF1015 DOMAIN-CONTAINING PROTEIN"/>
    <property type="match status" value="1"/>
</dbReference>
<dbReference type="PANTHER" id="PTHR36454">
    <property type="entry name" value="LMO2823 PROTEIN"/>
    <property type="match status" value="1"/>
</dbReference>
<organism evidence="1">
    <name type="scientific">mine drainage metagenome</name>
    <dbReference type="NCBI Taxonomy" id="410659"/>
    <lineage>
        <taxon>unclassified sequences</taxon>
        <taxon>metagenomes</taxon>
        <taxon>ecological metagenomes</taxon>
    </lineage>
</organism>
<feature type="non-terminal residue" evidence="1">
    <location>
        <position position="194"/>
    </location>
</feature>